<evidence type="ECO:0000256" key="5">
    <source>
        <dbReference type="ARBA" id="ARBA00022630"/>
    </source>
</evidence>
<dbReference type="EC" id="1.1.3.21" evidence="3"/>
<dbReference type="Gene3D" id="1.10.8.870">
    <property type="entry name" value="Alpha-glycerophosphate oxidase, cap domain"/>
    <property type="match status" value="1"/>
</dbReference>
<dbReference type="SUPFAM" id="SSF54373">
    <property type="entry name" value="FAD-linked reductases, C-terminal domain"/>
    <property type="match status" value="1"/>
</dbReference>
<dbReference type="Pfam" id="PF01266">
    <property type="entry name" value="DAO"/>
    <property type="match status" value="1"/>
</dbReference>
<evidence type="ECO:0000259" key="13">
    <source>
        <dbReference type="Pfam" id="PF16901"/>
    </source>
</evidence>
<dbReference type="InterPro" id="IPR038299">
    <property type="entry name" value="DAO_C_sf"/>
</dbReference>
<evidence type="ECO:0000256" key="4">
    <source>
        <dbReference type="ARBA" id="ARBA00021658"/>
    </source>
</evidence>
<keyword evidence="8" id="KW-0560">Oxidoreductase</keyword>
<dbReference type="InterPro" id="IPR000447">
    <property type="entry name" value="G3P_DH_FAD-dep"/>
</dbReference>
<dbReference type="Gene3D" id="3.50.50.60">
    <property type="entry name" value="FAD/NAD(P)-binding domain"/>
    <property type="match status" value="2"/>
</dbReference>
<keyword evidence="6" id="KW-0319">Glycerol metabolism</keyword>
<dbReference type="RefSeq" id="WP_249514811.1">
    <property type="nucleotide sequence ID" value="NZ_CP093366.1"/>
</dbReference>
<organism evidence="14 15">
    <name type="scientific">Bombilactobacillus folatiphilus</name>
    <dbReference type="NCBI Taxonomy" id="2923362"/>
    <lineage>
        <taxon>Bacteria</taxon>
        <taxon>Bacillati</taxon>
        <taxon>Bacillota</taxon>
        <taxon>Bacilli</taxon>
        <taxon>Lactobacillales</taxon>
        <taxon>Lactobacillaceae</taxon>
        <taxon>Bombilactobacillus</taxon>
    </lineage>
</organism>
<feature type="domain" description="Alpha-glycerophosphate oxidase C-terminal" evidence="13">
    <location>
        <begin position="466"/>
        <end position="584"/>
    </location>
</feature>
<dbReference type="Pfam" id="PF16901">
    <property type="entry name" value="DAO_C"/>
    <property type="match status" value="1"/>
</dbReference>
<keyword evidence="11" id="KW-0812">Transmembrane</keyword>
<dbReference type="InterPro" id="IPR031656">
    <property type="entry name" value="DAO_C"/>
</dbReference>
<evidence type="ECO:0000256" key="11">
    <source>
        <dbReference type="SAM" id="Phobius"/>
    </source>
</evidence>
<keyword evidence="11" id="KW-0472">Membrane</keyword>
<evidence type="ECO:0000313" key="14">
    <source>
        <dbReference type="EMBL" id="UQS82533.1"/>
    </source>
</evidence>
<keyword evidence="7" id="KW-0274">FAD</keyword>
<comment type="cofactor">
    <cofactor evidence="1">
        <name>FAD</name>
        <dbReference type="ChEBI" id="CHEBI:57692"/>
    </cofactor>
</comment>
<evidence type="ECO:0000256" key="7">
    <source>
        <dbReference type="ARBA" id="ARBA00022827"/>
    </source>
</evidence>
<evidence type="ECO:0000256" key="3">
    <source>
        <dbReference type="ARBA" id="ARBA00013104"/>
    </source>
</evidence>
<evidence type="ECO:0000256" key="9">
    <source>
        <dbReference type="ARBA" id="ARBA00032349"/>
    </source>
</evidence>
<evidence type="ECO:0000259" key="12">
    <source>
        <dbReference type="Pfam" id="PF01266"/>
    </source>
</evidence>
<dbReference type="SUPFAM" id="SSF51905">
    <property type="entry name" value="FAD/NAD(P)-binding domain"/>
    <property type="match status" value="1"/>
</dbReference>
<dbReference type="PRINTS" id="PR01001">
    <property type="entry name" value="FADG3PDH"/>
</dbReference>
<dbReference type="InterPro" id="IPR006076">
    <property type="entry name" value="FAD-dep_OxRdtase"/>
</dbReference>
<feature type="domain" description="FAD dependent oxidoreductase" evidence="12">
    <location>
        <begin position="21"/>
        <end position="352"/>
    </location>
</feature>
<dbReference type="InterPro" id="IPR036188">
    <property type="entry name" value="FAD/NAD-bd_sf"/>
</dbReference>
<evidence type="ECO:0000256" key="6">
    <source>
        <dbReference type="ARBA" id="ARBA00022798"/>
    </source>
</evidence>
<dbReference type="NCBIfam" id="NF033461">
    <property type="entry name" value="glycerol3P_ox_1"/>
    <property type="match status" value="1"/>
</dbReference>
<keyword evidence="5" id="KW-0285">Flavoprotein</keyword>
<evidence type="ECO:0000256" key="1">
    <source>
        <dbReference type="ARBA" id="ARBA00001974"/>
    </source>
</evidence>
<reference evidence="14" key="1">
    <citation type="journal article" date="2022" name="Int. J. Syst. Evol. Microbiol.">
        <title>Apilactobacillus apisilvae sp. nov., Nicolia spurrieriana gen. nov. sp. nov., Bombilactobacillus folatiphilus sp. nov. and Bombilactobacillus thymidiniphilus sp. nov., four new lactic acid bacterial isolates from stingless bees Tetragonula carbonaria and Austroplebeia australis.</title>
        <authorList>
            <person name="Oliphant S.A."/>
            <person name="Watson-Haigh N.S."/>
            <person name="Sumby K.M."/>
            <person name="Gardner J."/>
            <person name="Groom S."/>
            <person name="Jiranek V."/>
        </authorList>
    </citation>
    <scope>NUCLEOTIDE SEQUENCE</scope>
    <source>
        <strain evidence="14">SG4_D2</strain>
    </source>
</reference>
<dbReference type="Gene3D" id="3.30.9.10">
    <property type="entry name" value="D-Amino Acid Oxidase, subunit A, domain 2"/>
    <property type="match status" value="1"/>
</dbReference>
<sequence>MKFSYEARSQTIQKLQDETLDLLIVGGVIVGAGVALQAAAAGAKVGLIDMQDFAGGTSSRSTKLVHGGIRYLKTFDIGLVSDVVSERKIVQNIAPHILQHFSMLMPIYDSIHSTFDMRNIKVGMNLYDSLGGVTDEQYQNRVLSRQEVLQHDPNLKTKGLVGGGLYLDFGNNDSRLVIENIKEAVDLGALAVSNLKVLKVTHNGEVVDGVLARDVLTGEQVAIHAKLVLNATGPWSSKFLNRDANSGQGQVIRPTKGVHLVVDHDRLPVKQPIYSDSGEWDGRMLFVIPREGKTYFGTTDTDYQGNYQHPRVEQEDVDYLLKAVNNRFPGQNIRLEDVKASWVGLRPLLDSNRSSDYNGGASNIGKVTDESFNLLIETVEDYQHGYASRHDVEELLSNLKINNSEKYVSNSQIARGASLDIADDGLVSLSGGKLTDYRKMAAGALTLTTKILAEDFNVHLDSVDSTRLQVSGGHFDSHNVAAAIKKYQQLFIDKGLSADEADILAQTYGSNSPKVAAYIDQLSAAPGLTLAETISLHYAIDYEMVLTPVDYMLRRTNYVLFHPEQLAVKKQAFIAEMARVFQWSIIETQHHELVLNQLLYESRLDYLKNK</sequence>
<comment type="catalytic activity">
    <reaction evidence="10">
        <text>sn-glycerol 3-phosphate + O2 = dihydroxyacetone phosphate + H2O2</text>
        <dbReference type="Rhea" id="RHEA:18369"/>
        <dbReference type="ChEBI" id="CHEBI:15379"/>
        <dbReference type="ChEBI" id="CHEBI:16240"/>
        <dbReference type="ChEBI" id="CHEBI:57597"/>
        <dbReference type="ChEBI" id="CHEBI:57642"/>
        <dbReference type="EC" id="1.1.3.21"/>
    </reaction>
</comment>
<evidence type="ECO:0000256" key="2">
    <source>
        <dbReference type="ARBA" id="ARBA00007330"/>
    </source>
</evidence>
<evidence type="ECO:0000256" key="8">
    <source>
        <dbReference type="ARBA" id="ARBA00023002"/>
    </source>
</evidence>
<gene>
    <name evidence="14" type="primary">glpO</name>
    <name evidence="14" type="ORF">MOO45_02465</name>
</gene>
<evidence type="ECO:0000313" key="15">
    <source>
        <dbReference type="Proteomes" id="UP000831495"/>
    </source>
</evidence>
<keyword evidence="11" id="KW-1133">Transmembrane helix</keyword>
<name>A0ABY4P9V5_9LACO</name>
<keyword evidence="15" id="KW-1185">Reference proteome</keyword>
<evidence type="ECO:0000256" key="10">
    <source>
        <dbReference type="ARBA" id="ARBA00049503"/>
    </source>
</evidence>
<proteinExistence type="inferred from homology"/>
<dbReference type="EMBL" id="CP093366">
    <property type="protein sequence ID" value="UQS82533.1"/>
    <property type="molecule type" value="Genomic_DNA"/>
</dbReference>
<comment type="similarity">
    <text evidence="2">Belongs to the FAD-dependent glycerol-3-phosphate dehydrogenase family.</text>
</comment>
<dbReference type="Proteomes" id="UP000831495">
    <property type="component" value="Chromosome"/>
</dbReference>
<feature type="transmembrane region" description="Helical" evidence="11">
    <location>
        <begin position="20"/>
        <end position="40"/>
    </location>
</feature>
<accession>A0ABY4P9V5</accession>
<protein>
    <recommendedName>
        <fullName evidence="4">Alpha-glycerophosphate oxidase</fullName>
        <ecNumber evidence="3">1.1.3.21</ecNumber>
    </recommendedName>
    <alternativeName>
        <fullName evidence="9">Glycerol-3-phosphate oxidase</fullName>
    </alternativeName>
</protein>
<dbReference type="PANTHER" id="PTHR11985:SF35">
    <property type="entry name" value="ANAEROBIC GLYCEROL-3-PHOSPHATE DEHYDROGENASE SUBUNIT A"/>
    <property type="match status" value="1"/>
</dbReference>
<dbReference type="PANTHER" id="PTHR11985">
    <property type="entry name" value="GLYCEROL-3-PHOSPHATE DEHYDROGENASE"/>
    <property type="match status" value="1"/>
</dbReference>